<dbReference type="SMART" id="SM00490">
    <property type="entry name" value="HELICc"/>
    <property type="match status" value="1"/>
</dbReference>
<feature type="domain" description="Helicase ATP-binding" evidence="7">
    <location>
        <begin position="35"/>
        <end position="205"/>
    </location>
</feature>
<keyword evidence="11" id="KW-1185">Reference proteome</keyword>
<feature type="region of interest" description="Involved in 23S rRNA binding" evidence="5">
    <location>
        <begin position="406"/>
        <end position="481"/>
    </location>
</feature>
<comment type="domain">
    <text evidence="5">Contains an N-terminal domain that binds non-specifically to RNA and a C-terminal domain that binds specifically and tightly to hairpin 92 of 23S rRNA.</text>
</comment>
<dbReference type="CDD" id="cd12500">
    <property type="entry name" value="RRM_BsYxiN_like"/>
    <property type="match status" value="1"/>
</dbReference>
<dbReference type="SMART" id="SM00487">
    <property type="entry name" value="DEXDc"/>
    <property type="match status" value="1"/>
</dbReference>
<dbReference type="Pfam" id="PF00271">
    <property type="entry name" value="Helicase_C"/>
    <property type="match status" value="1"/>
</dbReference>
<dbReference type="PROSITE" id="PS51192">
    <property type="entry name" value="HELICASE_ATP_BIND_1"/>
    <property type="match status" value="1"/>
</dbReference>
<evidence type="ECO:0000259" key="9">
    <source>
        <dbReference type="PROSITE" id="PS51195"/>
    </source>
</evidence>
<dbReference type="InterPro" id="IPR000629">
    <property type="entry name" value="RNA-helicase_DEAD-box_CS"/>
</dbReference>
<dbReference type="InterPro" id="IPR014014">
    <property type="entry name" value="RNA_helicase_DEAD_Q_motif"/>
</dbReference>
<comment type="subcellular location">
    <subcellularLocation>
        <location evidence="5">Cytoplasm</location>
    </subcellularLocation>
</comment>
<reference evidence="10 11" key="1">
    <citation type="submission" date="2023-03" db="EMBL/GenBank/DDBJ databases">
        <authorList>
            <person name="Uniacke-Lowe S."/>
            <person name="Ross P."/>
            <person name="Hill C."/>
        </authorList>
    </citation>
    <scope>NUCLEOTIDE SEQUENCE [LARGE SCALE GENOMIC DNA]</scope>
    <source>
        <strain evidence="10 11">APC 4016</strain>
    </source>
</reference>
<dbReference type="InterPro" id="IPR012677">
    <property type="entry name" value="Nucleotide-bd_a/b_plait_sf"/>
</dbReference>
<dbReference type="GO" id="GO:0016787">
    <property type="term" value="F:hydrolase activity"/>
    <property type="evidence" value="ECO:0007669"/>
    <property type="project" value="UniProtKB-KW"/>
</dbReference>
<organism evidence="10 11">
    <name type="scientific">Planococcus notacanthi</name>
    <dbReference type="NCBI Taxonomy" id="3035188"/>
    <lineage>
        <taxon>Bacteria</taxon>
        <taxon>Bacillati</taxon>
        <taxon>Bacillota</taxon>
        <taxon>Bacilli</taxon>
        <taxon>Bacillales</taxon>
        <taxon>Caryophanaceae</taxon>
        <taxon>Planococcus</taxon>
    </lineage>
</organism>
<dbReference type="PANTHER" id="PTHR47959:SF1">
    <property type="entry name" value="ATP-DEPENDENT RNA HELICASE DBPA"/>
    <property type="match status" value="1"/>
</dbReference>
<dbReference type="Proteomes" id="UP001225873">
    <property type="component" value="Unassembled WGS sequence"/>
</dbReference>
<evidence type="ECO:0000313" key="11">
    <source>
        <dbReference type="Proteomes" id="UP001225873"/>
    </source>
</evidence>
<dbReference type="HAMAP" id="MF_00965">
    <property type="entry name" value="DEAD_helicase_DbpA"/>
    <property type="match status" value="1"/>
</dbReference>
<feature type="short sequence motif" description="Q motif" evidence="6">
    <location>
        <begin position="4"/>
        <end position="32"/>
    </location>
</feature>
<keyword evidence="1 5" id="KW-0547">Nucleotide-binding</keyword>
<dbReference type="InterPro" id="IPR028619">
    <property type="entry name" value="DEAD_helicase_DbpA"/>
</dbReference>
<name>A0ABT7ZK85_9BACL</name>
<evidence type="ECO:0000256" key="2">
    <source>
        <dbReference type="ARBA" id="ARBA00022801"/>
    </source>
</evidence>
<dbReference type="Pfam" id="PF03880">
    <property type="entry name" value="DbpA"/>
    <property type="match status" value="1"/>
</dbReference>
<evidence type="ECO:0000256" key="1">
    <source>
        <dbReference type="ARBA" id="ARBA00022741"/>
    </source>
</evidence>
<dbReference type="InterPro" id="IPR014001">
    <property type="entry name" value="Helicase_ATP-bd"/>
</dbReference>
<evidence type="ECO:0000256" key="6">
    <source>
        <dbReference type="PROSITE-ProRule" id="PRU00552"/>
    </source>
</evidence>
<comment type="function">
    <text evidence="5">DEAD-box RNA helicase involved in the assembly of the 50S ribosomal subunit. Has an RNA-dependent ATPase activity, which is specific for 23S rRNA, and a 3' to 5' RNA helicase activity that uses the energy of ATP hydrolysis to destabilize and unwind short rRNA duplexes.</text>
</comment>
<gene>
    <name evidence="5" type="primary">dbpA</name>
    <name evidence="10" type="ORF">QMA01_09680</name>
</gene>
<dbReference type="InterPro" id="IPR044742">
    <property type="entry name" value="DEAD/DEAH_RhlB"/>
</dbReference>
<keyword evidence="5" id="KW-0694">RNA-binding</keyword>
<dbReference type="InterPro" id="IPR011545">
    <property type="entry name" value="DEAD/DEAH_box_helicase_dom"/>
</dbReference>
<evidence type="ECO:0000259" key="7">
    <source>
        <dbReference type="PROSITE" id="PS51192"/>
    </source>
</evidence>
<dbReference type="CDD" id="cd00268">
    <property type="entry name" value="DEADc"/>
    <property type="match status" value="1"/>
</dbReference>
<dbReference type="InterPro" id="IPR001650">
    <property type="entry name" value="Helicase_C-like"/>
</dbReference>
<dbReference type="RefSeq" id="WP_203340076.1">
    <property type="nucleotide sequence ID" value="NZ_JASDCQ010000002.1"/>
</dbReference>
<dbReference type="CDD" id="cd18787">
    <property type="entry name" value="SF2_C_DEAD"/>
    <property type="match status" value="1"/>
</dbReference>
<dbReference type="EC" id="3.6.4.13" evidence="5"/>
<dbReference type="PROSITE" id="PS00039">
    <property type="entry name" value="DEAD_ATP_HELICASE"/>
    <property type="match status" value="1"/>
</dbReference>
<dbReference type="Gene3D" id="3.30.70.330">
    <property type="match status" value="1"/>
</dbReference>
<protein>
    <recommendedName>
        <fullName evidence="5">ATP-dependent RNA helicase DbpA</fullName>
        <ecNumber evidence="5">3.6.4.13</ecNumber>
    </recommendedName>
</protein>
<comment type="similarity">
    <text evidence="5">Belongs to the DEAD box helicase family. DbpA subfamily.</text>
</comment>
<dbReference type="Pfam" id="PF00270">
    <property type="entry name" value="DEAD"/>
    <property type="match status" value="1"/>
</dbReference>
<dbReference type="InterPro" id="IPR050079">
    <property type="entry name" value="DEAD_box_RNA_helicase"/>
</dbReference>
<evidence type="ECO:0000256" key="4">
    <source>
        <dbReference type="ARBA" id="ARBA00022840"/>
    </source>
</evidence>
<comment type="caution">
    <text evidence="10">The sequence shown here is derived from an EMBL/GenBank/DDBJ whole genome shotgun (WGS) entry which is preliminary data.</text>
</comment>
<keyword evidence="5" id="KW-0690">Ribosome biogenesis</keyword>
<dbReference type="InterPro" id="IPR005580">
    <property type="entry name" value="DbpA/CsdA_RNA-bd_dom"/>
</dbReference>
<keyword evidence="2 5" id="KW-0378">Hydrolase</keyword>
<keyword evidence="3 5" id="KW-0347">Helicase</keyword>
<evidence type="ECO:0000256" key="3">
    <source>
        <dbReference type="ARBA" id="ARBA00022806"/>
    </source>
</evidence>
<dbReference type="PROSITE" id="PS51195">
    <property type="entry name" value="Q_MOTIF"/>
    <property type="match status" value="1"/>
</dbReference>
<comment type="catalytic activity">
    <reaction evidence="5">
        <text>ATP + H2O = ADP + phosphate + H(+)</text>
        <dbReference type="Rhea" id="RHEA:13065"/>
        <dbReference type="ChEBI" id="CHEBI:15377"/>
        <dbReference type="ChEBI" id="CHEBI:15378"/>
        <dbReference type="ChEBI" id="CHEBI:30616"/>
        <dbReference type="ChEBI" id="CHEBI:43474"/>
        <dbReference type="ChEBI" id="CHEBI:456216"/>
        <dbReference type="EC" id="3.6.4.13"/>
    </reaction>
</comment>
<evidence type="ECO:0000256" key="5">
    <source>
        <dbReference type="HAMAP-Rule" id="MF_00965"/>
    </source>
</evidence>
<proteinExistence type="inferred from homology"/>
<keyword evidence="5" id="KW-0963">Cytoplasm</keyword>
<dbReference type="PROSITE" id="PS51194">
    <property type="entry name" value="HELICASE_CTER"/>
    <property type="match status" value="1"/>
</dbReference>
<dbReference type="GO" id="GO:0004386">
    <property type="term" value="F:helicase activity"/>
    <property type="evidence" value="ECO:0007669"/>
    <property type="project" value="UniProtKB-KW"/>
</dbReference>
<dbReference type="SUPFAM" id="SSF52540">
    <property type="entry name" value="P-loop containing nucleoside triphosphate hydrolases"/>
    <property type="match status" value="1"/>
</dbReference>
<evidence type="ECO:0000313" key="10">
    <source>
        <dbReference type="EMBL" id="MDN3427564.1"/>
    </source>
</evidence>
<feature type="domain" description="DEAD-box RNA helicase Q" evidence="9">
    <location>
        <begin position="4"/>
        <end position="32"/>
    </location>
</feature>
<dbReference type="InterPro" id="IPR027417">
    <property type="entry name" value="P-loop_NTPase"/>
</dbReference>
<dbReference type="EMBL" id="JASDCQ010000002">
    <property type="protein sequence ID" value="MDN3427564.1"/>
    <property type="molecule type" value="Genomic_DNA"/>
</dbReference>
<dbReference type="Gene3D" id="3.40.50.300">
    <property type="entry name" value="P-loop containing nucleotide triphosphate hydrolases"/>
    <property type="match status" value="2"/>
</dbReference>
<sequence length="481" mass="54368">MNTKQFKEYGISEPIVKALEGLGYTEPTEVQRKVLPVAFSKTDITVKSQTGSGKTAAFGIPICELVDWEENKPQALILTPTRELADQVKEDITNIGRFKRIKAAAVYGKQPFAYQQAELKQKCHVVVGTPGRVLDHIERGTLNLERIEYLVLDEADEMLNMGFVEQVEAIINKLPKQRMTMLFSATLPENVENLQKKYMIDPKHIEIASTETLTARIDHSLFVVAEQKKFSLLRDVTIVENPDSCIIFCRTKDNVDFVMEQLEKHYYTCDKLHGGMMQEDRTAVMNDFKRGEFRYLVATDVAARGIDIDSITHVINYDLPMEKESYVHRAGRTGRAGKTGKAISFVTPHEDKFLAEIEEYIGFEIPRRTAPSPTEVDGAMLDFTEKLESRPKLKKNKNEQVNKDILKLYFNGGKKKKLRAFDFVGTLTSIPGVTAEDIGIIKIQDTVTYIDILNGKGPMVLKAMKDKTVKGKTLKVHKANK</sequence>
<feature type="domain" description="Helicase C-terminal" evidence="8">
    <location>
        <begin position="231"/>
        <end position="377"/>
    </location>
</feature>
<keyword evidence="4 5" id="KW-0067">ATP-binding</keyword>
<dbReference type="PANTHER" id="PTHR47959">
    <property type="entry name" value="ATP-DEPENDENT RNA HELICASE RHLE-RELATED"/>
    <property type="match status" value="1"/>
</dbReference>
<evidence type="ECO:0000259" key="8">
    <source>
        <dbReference type="PROSITE" id="PS51194"/>
    </source>
</evidence>
<accession>A0ABT7ZK85</accession>